<dbReference type="Pfam" id="PF16867">
    <property type="entry name" value="DMSP_lyase"/>
    <property type="match status" value="1"/>
</dbReference>
<gene>
    <name evidence="1" type="ORF">AB2B41_22270</name>
</gene>
<name>A0ABV3RTY0_9RHOB</name>
<proteinExistence type="predicted"/>
<dbReference type="InterPro" id="IPR014710">
    <property type="entry name" value="RmlC-like_jellyroll"/>
</dbReference>
<dbReference type="SUPFAM" id="SSF51182">
    <property type="entry name" value="RmlC-like cupins"/>
    <property type="match status" value="1"/>
</dbReference>
<comment type="caution">
    <text evidence="1">The sequence shown here is derived from an EMBL/GenBank/DDBJ whole genome shotgun (WGS) entry which is preliminary data.</text>
</comment>
<accession>A0ABV3RTY0</accession>
<evidence type="ECO:0000313" key="2">
    <source>
        <dbReference type="Proteomes" id="UP001556098"/>
    </source>
</evidence>
<sequence>MFADETIHFTTKCRARGSVCLENFSHKTLPFGSTMSCTITEKSNRIHALVHAIMQFFEINLAQAKGVDQVLEKMQSMDLSLGATVDVPPCDTRHASVLREAIEGITAPGLGDISNCLKDARRDLVWREDNAQFYPPKADLGDGYRNCNLHSLLIGPNACGFEAQDFCLGLFMLGPRTLYRDHAHDAPELYVNLSPRSGWRLSTGGWQDYEAGSIIWNAPGEPHATRAYDRPFLSVFVWLENINAVCRVIPFPDWTEIEERLCRNEF</sequence>
<keyword evidence="1" id="KW-0456">Lyase</keyword>
<dbReference type="Proteomes" id="UP001556098">
    <property type="component" value="Unassembled WGS sequence"/>
</dbReference>
<dbReference type="EMBL" id="JBFNXX010000046">
    <property type="protein sequence ID" value="MEW9922334.1"/>
    <property type="molecule type" value="Genomic_DNA"/>
</dbReference>
<keyword evidence="2" id="KW-1185">Reference proteome</keyword>
<dbReference type="GO" id="GO:0016829">
    <property type="term" value="F:lyase activity"/>
    <property type="evidence" value="ECO:0007669"/>
    <property type="project" value="UniProtKB-KW"/>
</dbReference>
<dbReference type="InterPro" id="IPR011051">
    <property type="entry name" value="RmlC_Cupin_sf"/>
</dbReference>
<evidence type="ECO:0000313" key="1">
    <source>
        <dbReference type="EMBL" id="MEW9922334.1"/>
    </source>
</evidence>
<dbReference type="InterPro" id="IPR031723">
    <property type="entry name" value="DMSP_lyase"/>
</dbReference>
<organism evidence="1 2">
    <name type="scientific">Sulfitobacter sediminis</name>
    <dbReference type="NCBI Taxonomy" id="3234186"/>
    <lineage>
        <taxon>Bacteria</taxon>
        <taxon>Pseudomonadati</taxon>
        <taxon>Pseudomonadota</taxon>
        <taxon>Alphaproteobacteria</taxon>
        <taxon>Rhodobacterales</taxon>
        <taxon>Roseobacteraceae</taxon>
        <taxon>Sulfitobacter</taxon>
    </lineage>
</organism>
<dbReference type="RefSeq" id="WP_367880026.1">
    <property type="nucleotide sequence ID" value="NZ_JBFNXX010000046.1"/>
</dbReference>
<dbReference type="Gene3D" id="2.60.120.10">
    <property type="entry name" value="Jelly Rolls"/>
    <property type="match status" value="1"/>
</dbReference>
<protein>
    <submittedName>
        <fullName evidence="1">Dimethylsulfonioproprionate lyase family protein</fullName>
    </submittedName>
</protein>
<reference evidence="1 2" key="1">
    <citation type="submission" date="2024-07" db="EMBL/GenBank/DDBJ databases">
        <title>Marimonas sp.nov., isolated from tidal-flat sediment.</title>
        <authorList>
            <person name="Jayan J.N."/>
            <person name="Lee S.S."/>
        </authorList>
    </citation>
    <scope>NUCLEOTIDE SEQUENCE [LARGE SCALE GENOMIC DNA]</scope>
    <source>
        <strain evidence="1 2">MJW-29</strain>
    </source>
</reference>